<reference evidence="2 3" key="1">
    <citation type="submission" date="2020-02" db="EMBL/GenBank/DDBJ databases">
        <title>Draft genome sequence of Haematococcus lacustris strain NIES-144.</title>
        <authorList>
            <person name="Morimoto D."/>
            <person name="Nakagawa S."/>
            <person name="Yoshida T."/>
            <person name="Sawayama S."/>
        </authorList>
    </citation>
    <scope>NUCLEOTIDE SEQUENCE [LARGE SCALE GENOMIC DNA]</scope>
    <source>
        <strain evidence="2 3">NIES-144</strain>
    </source>
</reference>
<dbReference type="Proteomes" id="UP000485058">
    <property type="component" value="Unassembled WGS sequence"/>
</dbReference>
<keyword evidence="3" id="KW-1185">Reference proteome</keyword>
<proteinExistence type="predicted"/>
<dbReference type="AlphaFoldDB" id="A0A699Z2B5"/>
<feature type="region of interest" description="Disordered" evidence="1">
    <location>
        <begin position="36"/>
        <end position="81"/>
    </location>
</feature>
<comment type="caution">
    <text evidence="2">The sequence shown here is derived from an EMBL/GenBank/DDBJ whole genome shotgun (WGS) entry which is preliminary data.</text>
</comment>
<sequence>MALSTGCRTVVGAMGERLKELVGGAVESLTRAVARNSGGSGGTVSQHHGSVQAEADNEQFDTFDAAYTPLGPKQRGEVHAK</sequence>
<evidence type="ECO:0000256" key="1">
    <source>
        <dbReference type="SAM" id="MobiDB-lite"/>
    </source>
</evidence>
<feature type="non-terminal residue" evidence="2">
    <location>
        <position position="1"/>
    </location>
</feature>
<name>A0A699Z2B5_HAELA</name>
<accession>A0A699Z2B5</accession>
<evidence type="ECO:0000313" key="2">
    <source>
        <dbReference type="EMBL" id="GFH15780.1"/>
    </source>
</evidence>
<gene>
    <name evidence="2" type="ORF">HaLaN_12074</name>
</gene>
<organism evidence="2 3">
    <name type="scientific">Haematococcus lacustris</name>
    <name type="common">Green alga</name>
    <name type="synonym">Haematococcus pluvialis</name>
    <dbReference type="NCBI Taxonomy" id="44745"/>
    <lineage>
        <taxon>Eukaryota</taxon>
        <taxon>Viridiplantae</taxon>
        <taxon>Chlorophyta</taxon>
        <taxon>core chlorophytes</taxon>
        <taxon>Chlorophyceae</taxon>
        <taxon>CS clade</taxon>
        <taxon>Chlamydomonadales</taxon>
        <taxon>Haematococcaceae</taxon>
        <taxon>Haematococcus</taxon>
    </lineage>
</organism>
<evidence type="ECO:0000313" key="3">
    <source>
        <dbReference type="Proteomes" id="UP000485058"/>
    </source>
</evidence>
<dbReference type="EMBL" id="BLLF01000899">
    <property type="protein sequence ID" value="GFH15780.1"/>
    <property type="molecule type" value="Genomic_DNA"/>
</dbReference>
<feature type="non-terminal residue" evidence="2">
    <location>
        <position position="81"/>
    </location>
</feature>
<protein>
    <submittedName>
        <fullName evidence="2">Uncharacterized protein</fullName>
    </submittedName>
</protein>